<dbReference type="EnsemblMetazoa" id="AATE006104-RA">
    <property type="protein sequence ID" value="AATE006104-PA.1"/>
    <property type="gene ID" value="AATE006104"/>
</dbReference>
<dbReference type="STRING" id="41427.A0A182IV73"/>
<sequence>MCAWADADLGSWVTDANDGKKAGHHRTKRVITTPKTRYSGRAVELFHADPCPPPDPQLVPPSAQTTLPRFVLAQIDGGRFLGSACHHRIRFCGSHLCARRRRGRGDTADGAVSQLLLLDGDRRLDRNRARSFDDQLLRLLPREAGTSEVTVGTGALVERSAQLQVLDDSARAKIEIVRHDLQQLLLTVLRSAVIEYCDGQRFSQADGVRHLHQATAADARLHKRLGDPAGCISSRSIDLGEILTREGTTTMGAPAAVRVHDDLASGQAGIALRTADDKHAARIDVHDRVGVELFERNLIGVLQRNNNRVHALRDARARLKAVLGRDLGLRVRAGPPEIPTAAQLGNLLVQAMGQHHRQRHTLFRFIGGITEHQPLRTT</sequence>
<proteinExistence type="predicted"/>
<dbReference type="VEuPathDB" id="VectorBase:AATE006104"/>
<protein>
    <submittedName>
        <fullName evidence="1">Uncharacterized protein</fullName>
    </submittedName>
</protein>
<accession>A0A182IV73</accession>
<reference evidence="1" key="1">
    <citation type="submission" date="2022-08" db="UniProtKB">
        <authorList>
            <consortium name="EnsemblMetazoa"/>
        </authorList>
    </citation>
    <scope>IDENTIFICATION</scope>
    <source>
        <strain evidence="1">EBRO</strain>
    </source>
</reference>
<dbReference type="AlphaFoldDB" id="A0A182IV73"/>
<evidence type="ECO:0000313" key="1">
    <source>
        <dbReference type="EnsemblMetazoa" id="AATE006104-PA.1"/>
    </source>
</evidence>
<name>A0A182IV73_ANOAO</name>
<dbReference type="AntiFam" id="ANF00232">
    <property type="entry name" value="Shadow ORF (opposite metK)"/>
</dbReference>
<organism evidence="1">
    <name type="scientific">Anopheles atroparvus</name>
    <name type="common">European mosquito</name>
    <dbReference type="NCBI Taxonomy" id="41427"/>
    <lineage>
        <taxon>Eukaryota</taxon>
        <taxon>Metazoa</taxon>
        <taxon>Ecdysozoa</taxon>
        <taxon>Arthropoda</taxon>
        <taxon>Hexapoda</taxon>
        <taxon>Insecta</taxon>
        <taxon>Pterygota</taxon>
        <taxon>Neoptera</taxon>
        <taxon>Endopterygota</taxon>
        <taxon>Diptera</taxon>
        <taxon>Nematocera</taxon>
        <taxon>Culicoidea</taxon>
        <taxon>Culicidae</taxon>
        <taxon>Anophelinae</taxon>
        <taxon>Anopheles</taxon>
    </lineage>
</organism>